<feature type="region of interest" description="Disordered" evidence="1">
    <location>
        <begin position="98"/>
        <end position="191"/>
    </location>
</feature>
<proteinExistence type="predicted"/>
<organism evidence="2 3">
    <name type="scientific">Rhodococcus ruber</name>
    <dbReference type="NCBI Taxonomy" id="1830"/>
    <lineage>
        <taxon>Bacteria</taxon>
        <taxon>Bacillati</taxon>
        <taxon>Actinomycetota</taxon>
        <taxon>Actinomycetes</taxon>
        <taxon>Mycobacteriales</taxon>
        <taxon>Nocardiaceae</taxon>
        <taxon>Rhodococcus</taxon>
    </lineage>
</organism>
<dbReference type="EMBL" id="CCSD01000054">
    <property type="protein sequence ID" value="CDZ88672.1"/>
    <property type="molecule type" value="Genomic_DNA"/>
</dbReference>
<feature type="compositionally biased region" description="Basic and acidic residues" evidence="1">
    <location>
        <begin position="161"/>
        <end position="175"/>
    </location>
</feature>
<reference evidence="2 3" key="1">
    <citation type="journal article" date="2014" name="Genome Announc.">
        <title>Draft Genome Sequence of Propane- and Butane-Oxidizing Actinobacterium Rhodococcus ruber IEGM 231.</title>
        <authorList>
            <person name="Ivshina I.B."/>
            <person name="Kuyukina M.S."/>
            <person name="Krivoruchko A.V."/>
            <person name="Barbe V."/>
            <person name="Fischer C."/>
        </authorList>
    </citation>
    <scope>NUCLEOTIDE SEQUENCE [LARGE SCALE GENOMIC DNA]</scope>
</reference>
<evidence type="ECO:0000313" key="3">
    <source>
        <dbReference type="Proteomes" id="UP000042997"/>
    </source>
</evidence>
<protein>
    <submittedName>
        <fullName evidence="2">Uncharacterized protein</fullName>
    </submittedName>
</protein>
<dbReference type="Proteomes" id="UP000042997">
    <property type="component" value="Unassembled WGS sequence"/>
</dbReference>
<evidence type="ECO:0000256" key="1">
    <source>
        <dbReference type="SAM" id="MobiDB-lite"/>
    </source>
</evidence>
<name>A0A098BKC9_9NOCA</name>
<gene>
    <name evidence="2" type="ORF">RHRU231_430050</name>
</gene>
<feature type="compositionally biased region" description="Basic and acidic residues" evidence="1">
    <location>
        <begin position="100"/>
        <end position="139"/>
    </location>
</feature>
<feature type="region of interest" description="Disordered" evidence="1">
    <location>
        <begin position="234"/>
        <end position="278"/>
    </location>
</feature>
<feature type="compositionally biased region" description="Basic and acidic residues" evidence="1">
    <location>
        <begin position="236"/>
        <end position="247"/>
    </location>
</feature>
<evidence type="ECO:0000313" key="2">
    <source>
        <dbReference type="EMBL" id="CDZ88672.1"/>
    </source>
</evidence>
<sequence length="309" mass="33357">MSRYSRYSESSISVSYFSRSSALIGLGVLPFWCVDPSSRIRLVGAESAVAGVVAEEGGDVGVSQAMLPAGAEIAQRRHVRGGAVTLVDGEAVAGQLAVQVDHDPVPGDLGEHARRRDAGRRGVPADDRQRRRRQARDPEPVGENVPGRDGQPHHRTAHALDVGHVHTDGVDLGSRHDHHAPRHRAASDDREQLLPGLLGELLGVVETRERRVRSGIEDARGDDERPGAGAAACLVDPRDRPEPAPHERRLHGAQARGPADHSARRPRGHGCWISGESMVPHREGGRTMNRALPMTLSTGMVPWFSSATW</sequence>
<accession>A0A098BKC9</accession>
<dbReference type="AlphaFoldDB" id="A0A098BKC9"/>